<protein>
    <submittedName>
        <fullName evidence="2">Uncharacterized protein</fullName>
    </submittedName>
</protein>
<feature type="transmembrane region" description="Helical" evidence="1">
    <location>
        <begin position="250"/>
        <end position="269"/>
    </location>
</feature>
<feature type="transmembrane region" description="Helical" evidence="1">
    <location>
        <begin position="16"/>
        <end position="36"/>
    </location>
</feature>
<accession>A0AAP2E5I6</accession>
<keyword evidence="1" id="KW-0812">Transmembrane</keyword>
<feature type="transmembrane region" description="Helical" evidence="1">
    <location>
        <begin position="108"/>
        <end position="130"/>
    </location>
</feature>
<feature type="transmembrane region" description="Helical" evidence="1">
    <location>
        <begin position="150"/>
        <end position="166"/>
    </location>
</feature>
<feature type="transmembrane region" description="Helical" evidence="1">
    <location>
        <begin position="74"/>
        <end position="93"/>
    </location>
</feature>
<dbReference type="EMBL" id="JAHESE010000057">
    <property type="protein sequence ID" value="MBT1712279.1"/>
    <property type="molecule type" value="Genomic_DNA"/>
</dbReference>
<organism evidence="2 3">
    <name type="scientific">Dawidia cretensis</name>
    <dbReference type="NCBI Taxonomy" id="2782350"/>
    <lineage>
        <taxon>Bacteria</taxon>
        <taxon>Pseudomonadati</taxon>
        <taxon>Bacteroidota</taxon>
        <taxon>Cytophagia</taxon>
        <taxon>Cytophagales</taxon>
        <taxon>Chryseotaleaceae</taxon>
        <taxon>Dawidia</taxon>
    </lineage>
</organism>
<dbReference type="AlphaFoldDB" id="A0AAP2E5I6"/>
<sequence length="284" mass="33130">FRLYWDRPTFRQYKRLLIIIPVAAFAVGFLVHFYSAGLFWRILAYIAVYHFVRQQYGFMRLYSRQEQSSRLGRLIEAIAIYNATLYPLVYWHIHLTDSLSWFVAGDFIPLPLAAAGPYLWYLFFAILLTYTVREITVSIRHRFFNIPKNLIVYGTYCSWYAGIVWFEGDLIFTLLNVVAHGIPYMGLIWIHGEKKAAGSFSFSWKGVAIFAGVLLLLAYLEETVWDVFVWKDHAVVFPFLIEAAPLEDPLVLSLIVPLLVLPQVTHYVLDGFIWRFSKDRHARV</sequence>
<evidence type="ECO:0000313" key="2">
    <source>
        <dbReference type="EMBL" id="MBT1712279.1"/>
    </source>
</evidence>
<gene>
    <name evidence="2" type="ORF">KK062_28815</name>
</gene>
<feature type="transmembrane region" description="Helical" evidence="1">
    <location>
        <begin position="202"/>
        <end position="220"/>
    </location>
</feature>
<evidence type="ECO:0000313" key="3">
    <source>
        <dbReference type="Proteomes" id="UP001319080"/>
    </source>
</evidence>
<proteinExistence type="predicted"/>
<feature type="transmembrane region" description="Helical" evidence="1">
    <location>
        <begin position="172"/>
        <end position="190"/>
    </location>
</feature>
<keyword evidence="1" id="KW-0472">Membrane</keyword>
<name>A0AAP2E5I6_9BACT</name>
<feature type="transmembrane region" description="Helical" evidence="1">
    <location>
        <begin position="42"/>
        <end position="62"/>
    </location>
</feature>
<keyword evidence="3" id="KW-1185">Reference proteome</keyword>
<dbReference type="Proteomes" id="UP001319080">
    <property type="component" value="Unassembled WGS sequence"/>
</dbReference>
<evidence type="ECO:0000256" key="1">
    <source>
        <dbReference type="SAM" id="Phobius"/>
    </source>
</evidence>
<comment type="caution">
    <text evidence="2">The sequence shown here is derived from an EMBL/GenBank/DDBJ whole genome shotgun (WGS) entry which is preliminary data.</text>
</comment>
<feature type="non-terminal residue" evidence="2">
    <location>
        <position position="1"/>
    </location>
</feature>
<keyword evidence="1" id="KW-1133">Transmembrane helix</keyword>
<reference evidence="2 3" key="1">
    <citation type="submission" date="2021-05" db="EMBL/GenBank/DDBJ databases">
        <title>A Polyphasic approach of four new species of the genus Ohtaekwangia: Ohtaekwangia histidinii sp. nov., Ohtaekwangia cretensis sp. nov., Ohtaekwangia indiensis sp. nov., Ohtaekwangia reichenbachii sp. nov. from diverse environment.</title>
        <authorList>
            <person name="Octaviana S."/>
        </authorList>
    </citation>
    <scope>NUCLEOTIDE SEQUENCE [LARGE SCALE GENOMIC DNA]</scope>
    <source>
        <strain evidence="2 3">PWU5</strain>
    </source>
</reference>
<dbReference type="RefSeq" id="WP_254087845.1">
    <property type="nucleotide sequence ID" value="NZ_JAHESE010000057.1"/>
</dbReference>